<dbReference type="WBParaSite" id="nRc.2.0.1.t47639-RA">
    <property type="protein sequence ID" value="nRc.2.0.1.t47639-RA"/>
    <property type="gene ID" value="nRc.2.0.1.g47639"/>
</dbReference>
<reference evidence="2" key="1">
    <citation type="submission" date="2022-11" db="UniProtKB">
        <authorList>
            <consortium name="WormBaseParasite"/>
        </authorList>
    </citation>
    <scope>IDENTIFICATION</scope>
</reference>
<protein>
    <submittedName>
        <fullName evidence="2">Uncharacterized protein</fullName>
    </submittedName>
</protein>
<dbReference type="AlphaFoldDB" id="A0A915L9B3"/>
<organism evidence="1 2">
    <name type="scientific">Romanomermis culicivorax</name>
    <name type="common">Nematode worm</name>
    <dbReference type="NCBI Taxonomy" id="13658"/>
    <lineage>
        <taxon>Eukaryota</taxon>
        <taxon>Metazoa</taxon>
        <taxon>Ecdysozoa</taxon>
        <taxon>Nematoda</taxon>
        <taxon>Enoplea</taxon>
        <taxon>Dorylaimia</taxon>
        <taxon>Mermithida</taxon>
        <taxon>Mermithoidea</taxon>
        <taxon>Mermithidae</taxon>
        <taxon>Romanomermis</taxon>
    </lineage>
</organism>
<dbReference type="Proteomes" id="UP000887565">
    <property type="component" value="Unplaced"/>
</dbReference>
<accession>A0A915L9B3</accession>
<keyword evidence="1" id="KW-1185">Reference proteome</keyword>
<evidence type="ECO:0000313" key="2">
    <source>
        <dbReference type="WBParaSite" id="nRc.2.0.1.t47639-RA"/>
    </source>
</evidence>
<evidence type="ECO:0000313" key="1">
    <source>
        <dbReference type="Proteomes" id="UP000887565"/>
    </source>
</evidence>
<proteinExistence type="predicted"/>
<name>A0A915L9B3_ROMCU</name>
<sequence>MAAVPCQPGVRPVLGPSVEVAAVDDDKRALAHKRQELAATWERALEDAWQMAGCEIEAPDG</sequence>